<sequence>MSFALRDQGIRASRPRVARLMQKHHIKSIVRRKYRVQTTDSQHAFIVANNYLNRDFAAEKPGEKWVSDLTCLRTGEGWLYLTAILDPADRKVVGWALCETMEAEETTVAAFRMAVRNRPLSGTLLFHSDRGVQYACSAFRQQLEGIPVVQSMSRKGNCWDNAVAESFFKTLKTELVYHYKFSTRQEARLAVFEYIEGFYNRERRHSALGYLTPSQYEERLYKQRVAA</sequence>
<name>A0ABW5IQM0_9BACT</name>
<dbReference type="Pfam" id="PF13276">
    <property type="entry name" value="HTH_21"/>
    <property type="match status" value="1"/>
</dbReference>
<evidence type="ECO:0000313" key="3">
    <source>
        <dbReference type="Proteomes" id="UP001597544"/>
    </source>
</evidence>
<comment type="caution">
    <text evidence="2">The sequence shown here is derived from an EMBL/GenBank/DDBJ whole genome shotgun (WGS) entry which is preliminary data.</text>
</comment>
<gene>
    <name evidence="2" type="ORF">ACFSRY_18930</name>
</gene>
<dbReference type="InterPro" id="IPR012337">
    <property type="entry name" value="RNaseH-like_sf"/>
</dbReference>
<accession>A0ABW5IQM0</accession>
<dbReference type="InterPro" id="IPR001584">
    <property type="entry name" value="Integrase_cat-core"/>
</dbReference>
<dbReference type="InterPro" id="IPR050900">
    <property type="entry name" value="Transposase_IS3/IS150/IS904"/>
</dbReference>
<dbReference type="PANTHER" id="PTHR46889:SF4">
    <property type="entry name" value="TRANSPOSASE INSO FOR INSERTION SEQUENCE ELEMENT IS911B-RELATED"/>
    <property type="match status" value="1"/>
</dbReference>
<dbReference type="PANTHER" id="PTHR46889">
    <property type="entry name" value="TRANSPOSASE INSF FOR INSERTION SEQUENCE IS3B-RELATED"/>
    <property type="match status" value="1"/>
</dbReference>
<proteinExistence type="predicted"/>
<dbReference type="InterPro" id="IPR048020">
    <property type="entry name" value="Transpos_IS3"/>
</dbReference>
<dbReference type="InterPro" id="IPR025948">
    <property type="entry name" value="HTH-like_dom"/>
</dbReference>
<dbReference type="EMBL" id="JBHULU010000027">
    <property type="protein sequence ID" value="MFD2515954.1"/>
    <property type="molecule type" value="Genomic_DNA"/>
</dbReference>
<dbReference type="Pfam" id="PF00665">
    <property type="entry name" value="rve"/>
    <property type="match status" value="1"/>
</dbReference>
<organism evidence="2 3">
    <name type="scientific">Pontibacter locisalis</name>
    <dbReference type="NCBI Taxonomy" id="1719035"/>
    <lineage>
        <taxon>Bacteria</taxon>
        <taxon>Pseudomonadati</taxon>
        <taxon>Bacteroidota</taxon>
        <taxon>Cytophagia</taxon>
        <taxon>Cytophagales</taxon>
        <taxon>Hymenobacteraceae</taxon>
        <taxon>Pontibacter</taxon>
    </lineage>
</organism>
<reference evidence="3" key="1">
    <citation type="journal article" date="2019" name="Int. J. Syst. Evol. Microbiol.">
        <title>The Global Catalogue of Microorganisms (GCM) 10K type strain sequencing project: providing services to taxonomists for standard genome sequencing and annotation.</title>
        <authorList>
            <consortium name="The Broad Institute Genomics Platform"/>
            <consortium name="The Broad Institute Genome Sequencing Center for Infectious Disease"/>
            <person name="Wu L."/>
            <person name="Ma J."/>
        </authorList>
    </citation>
    <scope>NUCLEOTIDE SEQUENCE [LARGE SCALE GENOMIC DNA]</scope>
    <source>
        <strain evidence="3">KCTC 42498</strain>
    </source>
</reference>
<evidence type="ECO:0000259" key="1">
    <source>
        <dbReference type="PROSITE" id="PS50994"/>
    </source>
</evidence>
<dbReference type="InterPro" id="IPR036397">
    <property type="entry name" value="RNaseH_sf"/>
</dbReference>
<dbReference type="PROSITE" id="PS50994">
    <property type="entry name" value="INTEGRASE"/>
    <property type="match status" value="1"/>
</dbReference>
<dbReference type="RefSeq" id="WP_377511903.1">
    <property type="nucleotide sequence ID" value="NZ_JBHULU010000027.1"/>
</dbReference>
<feature type="domain" description="Integrase catalytic" evidence="1">
    <location>
        <begin position="57"/>
        <end position="221"/>
    </location>
</feature>
<dbReference type="Gene3D" id="3.30.420.10">
    <property type="entry name" value="Ribonuclease H-like superfamily/Ribonuclease H"/>
    <property type="match status" value="1"/>
</dbReference>
<dbReference type="Proteomes" id="UP001597544">
    <property type="component" value="Unassembled WGS sequence"/>
</dbReference>
<dbReference type="SUPFAM" id="SSF53098">
    <property type="entry name" value="Ribonuclease H-like"/>
    <property type="match status" value="1"/>
</dbReference>
<dbReference type="NCBIfam" id="NF033516">
    <property type="entry name" value="transpos_IS3"/>
    <property type="match status" value="1"/>
</dbReference>
<keyword evidence="3" id="KW-1185">Reference proteome</keyword>
<protein>
    <submittedName>
        <fullName evidence="2">IS3 family transposase</fullName>
    </submittedName>
</protein>
<evidence type="ECO:0000313" key="2">
    <source>
        <dbReference type="EMBL" id="MFD2515954.1"/>
    </source>
</evidence>
<dbReference type="Pfam" id="PF13333">
    <property type="entry name" value="rve_2"/>
    <property type="match status" value="1"/>
</dbReference>